<comment type="caution">
    <text evidence="1">The sequence shown here is derived from an EMBL/GenBank/DDBJ whole genome shotgun (WGS) entry which is preliminary data.</text>
</comment>
<accession>A0A2P8GI33</accession>
<sequence>MTAKEKQIQFINTFLKPILKNFNYQTSGQTWWQDKGDFFTLINLQNFSWNNKDSVDFCFNIGIALKVTMKDSGKKRPAYHDLTVYLREGYYLFPNRSIHEFRNKTGYTVNEETDLGAFINELRTDFIDHILPPLEQLNSIQGCIDSFGDVPFWGEHLKKVIMSNNLLQ</sequence>
<evidence type="ECO:0000313" key="2">
    <source>
        <dbReference type="Proteomes" id="UP000241964"/>
    </source>
</evidence>
<dbReference type="OrthoDB" id="1452054at2"/>
<evidence type="ECO:0000313" key="1">
    <source>
        <dbReference type="EMBL" id="PSL33633.1"/>
    </source>
</evidence>
<dbReference type="Proteomes" id="UP000241964">
    <property type="component" value="Unassembled WGS sequence"/>
</dbReference>
<dbReference type="EMBL" id="PYAS01000001">
    <property type="protein sequence ID" value="PSL33633.1"/>
    <property type="molecule type" value="Genomic_DNA"/>
</dbReference>
<reference evidence="1 2" key="1">
    <citation type="submission" date="2018-03" db="EMBL/GenBank/DDBJ databases">
        <title>Genomic Encyclopedia of Archaeal and Bacterial Type Strains, Phase II (KMG-II): from individual species to whole genera.</title>
        <authorList>
            <person name="Goeker M."/>
        </authorList>
    </citation>
    <scope>NUCLEOTIDE SEQUENCE [LARGE SCALE GENOMIC DNA]</scope>
    <source>
        <strain evidence="1 2">DSM 29057</strain>
    </source>
</reference>
<dbReference type="RefSeq" id="WP_106593348.1">
    <property type="nucleotide sequence ID" value="NZ_PYAS01000001.1"/>
</dbReference>
<protein>
    <submittedName>
        <fullName evidence="1">Uncharacterized protein DUF4304</fullName>
    </submittedName>
</protein>
<dbReference type="AlphaFoldDB" id="A0A2P8GI33"/>
<keyword evidence="2" id="KW-1185">Reference proteome</keyword>
<name>A0A2P8GI33_9BACT</name>
<dbReference type="InterPro" id="IPR025412">
    <property type="entry name" value="DUF4304"/>
</dbReference>
<gene>
    <name evidence="1" type="ORF">CLV60_1012</name>
</gene>
<proteinExistence type="predicted"/>
<organism evidence="1 2">
    <name type="scientific">Dyadobacter jiangsuensis</name>
    <dbReference type="NCBI Taxonomy" id="1591085"/>
    <lineage>
        <taxon>Bacteria</taxon>
        <taxon>Pseudomonadati</taxon>
        <taxon>Bacteroidota</taxon>
        <taxon>Cytophagia</taxon>
        <taxon>Cytophagales</taxon>
        <taxon>Spirosomataceae</taxon>
        <taxon>Dyadobacter</taxon>
    </lineage>
</organism>
<dbReference type="Pfam" id="PF14137">
    <property type="entry name" value="DUF4304"/>
    <property type="match status" value="1"/>
</dbReference>